<keyword evidence="5" id="KW-0501">Molybdenum cofactor biosynthesis</keyword>
<dbReference type="PANTHER" id="PTHR23404">
    <property type="entry name" value="MOLYBDOPTERIN SYNTHASE RELATED"/>
    <property type="match status" value="1"/>
</dbReference>
<name>A0A0F5Q201_9HYPH</name>
<protein>
    <recommendedName>
        <fullName evidence="4">Molybdopterin synthase catalytic subunit</fullName>
        <ecNumber evidence="3">2.8.1.12</ecNumber>
    </recommendedName>
    <alternativeName>
        <fullName evidence="10">MPT synthase subunit 2</fullName>
    </alternativeName>
    <alternativeName>
        <fullName evidence="8">Molybdenum cofactor biosynthesis protein E</fullName>
    </alternativeName>
    <alternativeName>
        <fullName evidence="9">Molybdopterin-converting factor large subunit</fullName>
    </alternativeName>
    <alternativeName>
        <fullName evidence="11">Molybdopterin-converting factor subunit 2</fullName>
    </alternativeName>
</protein>
<dbReference type="Gene3D" id="3.90.1170.40">
    <property type="entry name" value="Molybdopterin biosynthesis MoaE subunit"/>
    <property type="match status" value="1"/>
</dbReference>
<evidence type="ECO:0000256" key="2">
    <source>
        <dbReference type="ARBA" id="ARBA00005426"/>
    </source>
</evidence>
<dbReference type="EMBL" id="LAPV01000008">
    <property type="protein sequence ID" value="KKC34905.1"/>
    <property type="molecule type" value="Genomic_DNA"/>
</dbReference>
<sequence>MSVRVSTESFDPGAEVNAFLKAANGAGAAVTFTGVVRSRPDDPITALTLECYPELASNQLTAIVDLASARFNLLAATVIHRYGTLGPGEPIVQVMTLSPHRDAAFKAAEFLMDYLKTDAPFWKQETGPKGTHWVEAKTEDDVAKARWE</sequence>
<comment type="subunit">
    <text evidence="7">Heterotetramer of 2 MoaD subunits and 2 MoaE subunits. Also stable as homodimer. The enzyme changes between these two forms during catalysis.</text>
</comment>
<proteinExistence type="inferred from homology"/>
<evidence type="ECO:0000256" key="7">
    <source>
        <dbReference type="ARBA" id="ARBA00026066"/>
    </source>
</evidence>
<accession>A0A0F5Q201</accession>
<dbReference type="PATRIC" id="fig|728005.3.peg.3803"/>
<gene>
    <name evidence="14" type="ORF">SAMN04488059_12047</name>
    <name evidence="13" type="ORF">WH91_00130</name>
</gene>
<dbReference type="GO" id="GO:0006777">
    <property type="term" value="P:Mo-molybdopterin cofactor biosynthetic process"/>
    <property type="evidence" value="ECO:0007669"/>
    <property type="project" value="UniProtKB-KW"/>
</dbReference>
<comment type="pathway">
    <text evidence="1">Cofactor biosynthesis; molybdopterin biosynthesis.</text>
</comment>
<evidence type="ECO:0000256" key="12">
    <source>
        <dbReference type="ARBA" id="ARBA00049878"/>
    </source>
</evidence>
<evidence type="ECO:0000256" key="8">
    <source>
        <dbReference type="ARBA" id="ARBA00029745"/>
    </source>
</evidence>
<evidence type="ECO:0000256" key="10">
    <source>
        <dbReference type="ARBA" id="ARBA00030781"/>
    </source>
</evidence>
<evidence type="ECO:0000256" key="6">
    <source>
        <dbReference type="ARBA" id="ARBA00025448"/>
    </source>
</evidence>
<evidence type="ECO:0000256" key="9">
    <source>
        <dbReference type="ARBA" id="ARBA00030407"/>
    </source>
</evidence>
<reference evidence="14 16" key="2">
    <citation type="submission" date="2016-10" db="EMBL/GenBank/DDBJ databases">
        <authorList>
            <person name="de Groot N.N."/>
        </authorList>
    </citation>
    <scope>NUCLEOTIDE SEQUENCE [LARGE SCALE GENOMIC DNA]</scope>
    <source>
        <strain evidence="14 16">CGMCC 1.10210</strain>
    </source>
</reference>
<evidence type="ECO:0000256" key="11">
    <source>
        <dbReference type="ARBA" id="ARBA00032474"/>
    </source>
</evidence>
<dbReference type="RefSeq" id="WP_046168979.1">
    <property type="nucleotide sequence ID" value="NZ_FOMB01000020.1"/>
</dbReference>
<dbReference type="GO" id="GO:0030366">
    <property type="term" value="F:molybdopterin synthase activity"/>
    <property type="evidence" value="ECO:0007669"/>
    <property type="project" value="UniProtKB-EC"/>
</dbReference>
<evidence type="ECO:0000256" key="4">
    <source>
        <dbReference type="ARBA" id="ARBA00013858"/>
    </source>
</evidence>
<evidence type="ECO:0000256" key="1">
    <source>
        <dbReference type="ARBA" id="ARBA00005046"/>
    </source>
</evidence>
<evidence type="ECO:0000256" key="3">
    <source>
        <dbReference type="ARBA" id="ARBA00011950"/>
    </source>
</evidence>
<evidence type="ECO:0000313" key="14">
    <source>
        <dbReference type="EMBL" id="SFD08711.1"/>
    </source>
</evidence>
<evidence type="ECO:0000313" key="13">
    <source>
        <dbReference type="EMBL" id="KKC34905.1"/>
    </source>
</evidence>
<dbReference type="Proteomes" id="UP000182258">
    <property type="component" value="Unassembled WGS sequence"/>
</dbReference>
<dbReference type="UniPathway" id="UPA00344"/>
<keyword evidence="15" id="KW-1185">Reference proteome</keyword>
<dbReference type="STRING" id="728005.SAMN04488059_12047"/>
<comment type="catalytic activity">
    <reaction evidence="12">
        <text>2 [molybdopterin-synthase sulfur-carrier protein]-C-terminal-Gly-aminoethanethioate + cyclic pyranopterin phosphate + H2O = molybdopterin + 2 [molybdopterin-synthase sulfur-carrier protein]-C-terminal Gly-Gly + 2 H(+)</text>
        <dbReference type="Rhea" id="RHEA:26333"/>
        <dbReference type="Rhea" id="RHEA-COMP:12202"/>
        <dbReference type="Rhea" id="RHEA-COMP:19907"/>
        <dbReference type="ChEBI" id="CHEBI:15377"/>
        <dbReference type="ChEBI" id="CHEBI:15378"/>
        <dbReference type="ChEBI" id="CHEBI:58698"/>
        <dbReference type="ChEBI" id="CHEBI:59648"/>
        <dbReference type="ChEBI" id="CHEBI:90778"/>
        <dbReference type="ChEBI" id="CHEBI:232372"/>
        <dbReference type="EC" id="2.8.1.12"/>
    </reaction>
</comment>
<evidence type="ECO:0000256" key="5">
    <source>
        <dbReference type="ARBA" id="ARBA00023150"/>
    </source>
</evidence>
<reference evidence="13 15" key="1">
    <citation type="submission" date="2015-03" db="EMBL/GenBank/DDBJ databases">
        <authorList>
            <person name="Lepp D."/>
            <person name="Hassan Y.I."/>
            <person name="Li X.-Z."/>
            <person name="Zhou T."/>
        </authorList>
    </citation>
    <scope>NUCLEOTIDE SEQUENCE [LARGE SCALE GENOMIC DNA]</scope>
    <source>
        <strain evidence="13 15">Cr7-05</strain>
    </source>
</reference>
<organism evidence="14 16">
    <name type="scientific">Devosia psychrophila</name>
    <dbReference type="NCBI Taxonomy" id="728005"/>
    <lineage>
        <taxon>Bacteria</taxon>
        <taxon>Pseudomonadati</taxon>
        <taxon>Pseudomonadota</taxon>
        <taxon>Alphaproteobacteria</taxon>
        <taxon>Hyphomicrobiales</taxon>
        <taxon>Devosiaceae</taxon>
        <taxon>Devosia</taxon>
    </lineage>
</organism>
<evidence type="ECO:0000313" key="15">
    <source>
        <dbReference type="Proteomes" id="UP000033519"/>
    </source>
</evidence>
<dbReference type="InterPro" id="IPR036563">
    <property type="entry name" value="MoaE_sf"/>
</dbReference>
<dbReference type="Pfam" id="PF02391">
    <property type="entry name" value="MoaE"/>
    <property type="match status" value="1"/>
</dbReference>
<dbReference type="CDD" id="cd00756">
    <property type="entry name" value="MoaE"/>
    <property type="match status" value="1"/>
</dbReference>
<dbReference type="OrthoDB" id="9803224at2"/>
<dbReference type="InterPro" id="IPR003448">
    <property type="entry name" value="Mopterin_biosynth_MoaE"/>
</dbReference>
<comment type="similarity">
    <text evidence="2">Belongs to the MoaE family.</text>
</comment>
<dbReference type="Proteomes" id="UP000033519">
    <property type="component" value="Unassembled WGS sequence"/>
</dbReference>
<comment type="function">
    <text evidence="6">Converts molybdopterin precursor Z into molybdopterin. This requires the incorporation of two sulfur atoms into precursor Z to generate a dithiolene group. The sulfur is provided by MoaD.</text>
</comment>
<dbReference type="EC" id="2.8.1.12" evidence="3"/>
<evidence type="ECO:0000313" key="16">
    <source>
        <dbReference type="Proteomes" id="UP000182258"/>
    </source>
</evidence>
<dbReference type="SUPFAM" id="SSF54690">
    <property type="entry name" value="Molybdopterin synthase subunit MoaE"/>
    <property type="match status" value="1"/>
</dbReference>
<dbReference type="AlphaFoldDB" id="A0A0F5Q201"/>
<dbReference type="EMBL" id="FOMB01000020">
    <property type="protein sequence ID" value="SFD08711.1"/>
    <property type="molecule type" value="Genomic_DNA"/>
</dbReference>